<evidence type="ECO:0000313" key="2">
    <source>
        <dbReference type="Proteomes" id="UP000293846"/>
    </source>
</evidence>
<dbReference type="OrthoDB" id="80147at2"/>
<reference evidence="1 2" key="1">
    <citation type="submission" date="2019-03" db="EMBL/GenBank/DDBJ databases">
        <authorList>
            <person name="Jensen L."/>
            <person name="Storgaard J."/>
            <person name="Sulaj E."/>
            <person name="Schramm A."/>
            <person name="Marshall I.P.G."/>
        </authorList>
    </citation>
    <scope>NUCLEOTIDE SEQUENCE [LARGE SCALE GENOMIC DNA]</scope>
    <source>
        <strain evidence="1 2">2017H2G3</strain>
    </source>
</reference>
<sequence>MTFEEFLKVNNCYISFEGIMEPRTAEVSLRVIINKSDNPTDLLIFPHPDSKVETLQIDF</sequence>
<accession>A0A4R1ANH9</accession>
<evidence type="ECO:0000313" key="1">
    <source>
        <dbReference type="EMBL" id="TCJ01397.1"/>
    </source>
</evidence>
<organism evidence="1 2">
    <name type="scientific">Cytobacillus praedii</name>
    <dbReference type="NCBI Taxonomy" id="1742358"/>
    <lineage>
        <taxon>Bacteria</taxon>
        <taxon>Bacillati</taxon>
        <taxon>Bacillota</taxon>
        <taxon>Bacilli</taxon>
        <taxon>Bacillales</taxon>
        <taxon>Bacillaceae</taxon>
        <taxon>Cytobacillus</taxon>
    </lineage>
</organism>
<comment type="caution">
    <text evidence="1">The sequence shown here is derived from an EMBL/GenBank/DDBJ whole genome shotgun (WGS) entry which is preliminary data.</text>
</comment>
<dbReference type="EMBL" id="SJTH01000064">
    <property type="protein sequence ID" value="TCJ01397.1"/>
    <property type="molecule type" value="Genomic_DNA"/>
</dbReference>
<proteinExistence type="predicted"/>
<dbReference type="AlphaFoldDB" id="A0A4R1ANH9"/>
<name>A0A4R1ANH9_9BACI</name>
<dbReference type="STRING" id="1742358.GCA_001439605_04247"/>
<dbReference type="Proteomes" id="UP000293846">
    <property type="component" value="Unassembled WGS sequence"/>
</dbReference>
<dbReference type="RefSeq" id="WP_131238870.1">
    <property type="nucleotide sequence ID" value="NZ_SJTH01000064.1"/>
</dbReference>
<keyword evidence="2" id="KW-1185">Reference proteome</keyword>
<protein>
    <submittedName>
        <fullName evidence="1">Uncharacterized protein</fullName>
    </submittedName>
</protein>
<gene>
    <name evidence="1" type="ORF">E0Y62_24195</name>
</gene>